<dbReference type="STRING" id="1123285.SAMN05660235_01530"/>
<evidence type="ECO:0000313" key="2">
    <source>
        <dbReference type="Proteomes" id="UP000243333"/>
    </source>
</evidence>
<name>A0A1G7KYL3_9FIRM</name>
<dbReference type="RefSeq" id="WP_093689639.1">
    <property type="nucleotide sequence ID" value="NZ_FNBU01000010.1"/>
</dbReference>
<dbReference type="Proteomes" id="UP000243333">
    <property type="component" value="Unassembled WGS sequence"/>
</dbReference>
<organism evidence="1 2">
    <name type="scientific">Sporolituus thermophilus DSM 23256</name>
    <dbReference type="NCBI Taxonomy" id="1123285"/>
    <lineage>
        <taxon>Bacteria</taxon>
        <taxon>Bacillati</taxon>
        <taxon>Bacillota</taxon>
        <taxon>Negativicutes</taxon>
        <taxon>Selenomonadales</taxon>
        <taxon>Sporomusaceae</taxon>
        <taxon>Sporolituus</taxon>
    </lineage>
</organism>
<evidence type="ECO:0000313" key="1">
    <source>
        <dbReference type="EMBL" id="SDF42347.1"/>
    </source>
</evidence>
<reference evidence="2" key="1">
    <citation type="submission" date="2016-10" db="EMBL/GenBank/DDBJ databases">
        <authorList>
            <person name="Varghese N."/>
            <person name="Submissions S."/>
        </authorList>
    </citation>
    <scope>NUCLEOTIDE SEQUENCE [LARGE SCALE GENOMIC DNA]</scope>
    <source>
        <strain evidence="2">DSM 23256</strain>
    </source>
</reference>
<keyword evidence="2" id="KW-1185">Reference proteome</keyword>
<sequence length="71" mass="8476">MDYQERIALDIAHLKRLGYTDGDVAEVVARYTGYYAWAGLSRNQQRRLAEDLKRHVRIARKWHYLLNGWVQ</sequence>
<protein>
    <submittedName>
        <fullName evidence="1">Uncharacterized protein</fullName>
    </submittedName>
</protein>
<dbReference type="AlphaFoldDB" id="A0A1G7KYL3"/>
<dbReference type="EMBL" id="FNBU01000010">
    <property type="protein sequence ID" value="SDF42347.1"/>
    <property type="molecule type" value="Genomic_DNA"/>
</dbReference>
<accession>A0A1G7KYL3</accession>
<proteinExistence type="predicted"/>
<gene>
    <name evidence="1" type="ORF">SAMN05660235_01530</name>
</gene>